<protein>
    <submittedName>
        <fullName evidence="1">Uncharacterized protein</fullName>
    </submittedName>
</protein>
<proteinExistence type="predicted"/>
<name>A0A939PRP3_9ACTN</name>
<dbReference type="EMBL" id="JAGEOJ010000023">
    <property type="protein sequence ID" value="MBO2453889.1"/>
    <property type="molecule type" value="Genomic_DNA"/>
</dbReference>
<evidence type="ECO:0000313" key="2">
    <source>
        <dbReference type="Proteomes" id="UP000669179"/>
    </source>
</evidence>
<accession>A0A939PRP3</accession>
<dbReference type="Proteomes" id="UP000669179">
    <property type="component" value="Unassembled WGS sequence"/>
</dbReference>
<keyword evidence="2" id="KW-1185">Reference proteome</keyword>
<sequence length="146" mass="16755">MSRTWVRISRYLRHVSTYVPPGWPAQVHPPGSERFEDTAMTWLLEIVPPEYRRYGVLRRYPIALARMARLHVNAAVEAAREGFRTARVDLAELVPPHGVEAVLDTYRREGGRLVNLSQAIELVEAALRGQVQPDDPDYRRPFTPKL</sequence>
<dbReference type="AlphaFoldDB" id="A0A939PRP3"/>
<comment type="caution">
    <text evidence="1">The sequence shown here is derived from an EMBL/GenBank/DDBJ whole genome shotgun (WGS) entry which is preliminary data.</text>
</comment>
<evidence type="ECO:0000313" key="1">
    <source>
        <dbReference type="EMBL" id="MBO2453889.1"/>
    </source>
</evidence>
<organism evidence="1 2">
    <name type="scientific">Actinomadura barringtoniae</name>
    <dbReference type="NCBI Taxonomy" id="1427535"/>
    <lineage>
        <taxon>Bacteria</taxon>
        <taxon>Bacillati</taxon>
        <taxon>Actinomycetota</taxon>
        <taxon>Actinomycetes</taxon>
        <taxon>Streptosporangiales</taxon>
        <taxon>Thermomonosporaceae</taxon>
        <taxon>Actinomadura</taxon>
    </lineage>
</organism>
<gene>
    <name evidence="1" type="ORF">J4573_42840</name>
</gene>
<reference evidence="1" key="1">
    <citation type="submission" date="2021-03" db="EMBL/GenBank/DDBJ databases">
        <authorList>
            <person name="Kanchanasin P."/>
            <person name="Saeng-In P."/>
            <person name="Phongsopitanun W."/>
            <person name="Yuki M."/>
            <person name="Kudo T."/>
            <person name="Ohkuma M."/>
            <person name="Tanasupawat S."/>
        </authorList>
    </citation>
    <scope>NUCLEOTIDE SEQUENCE</scope>
    <source>
        <strain evidence="1">GKU 128</strain>
    </source>
</reference>